<name>A0A379YRZ6_SALER</name>
<dbReference type="AlphaFoldDB" id="A0A379YRZ6"/>
<dbReference type="InterPro" id="IPR050921">
    <property type="entry name" value="T4SS_GSP_E_ATPase"/>
</dbReference>
<dbReference type="GO" id="GO:0044097">
    <property type="term" value="P:secretion by the type IV secretion system"/>
    <property type="evidence" value="ECO:0007669"/>
    <property type="project" value="InterPro"/>
</dbReference>
<dbReference type="CDD" id="cd01130">
    <property type="entry name" value="VirB11-like_ATPase"/>
    <property type="match status" value="1"/>
</dbReference>
<comment type="function">
    <text evidence="2">Part of the Type IV secretion system.</text>
</comment>
<dbReference type="NCBIfam" id="TIGR02788">
    <property type="entry name" value="VirB11"/>
    <property type="match status" value="1"/>
</dbReference>
<dbReference type="Gene3D" id="3.30.450.90">
    <property type="match status" value="1"/>
</dbReference>
<dbReference type="SUPFAM" id="SSF52540">
    <property type="entry name" value="P-loop containing nucleoside triphosphate hydrolases"/>
    <property type="match status" value="1"/>
</dbReference>
<accession>A0A379YRZ6</accession>
<dbReference type="PANTHER" id="PTHR30486">
    <property type="entry name" value="TWITCHING MOTILITY PROTEIN PILT"/>
    <property type="match status" value="1"/>
</dbReference>
<reference evidence="4 5" key="1">
    <citation type="submission" date="2018-06" db="EMBL/GenBank/DDBJ databases">
        <authorList>
            <consortium name="Pathogen Informatics"/>
            <person name="Doyle S."/>
        </authorList>
    </citation>
    <scope>NUCLEOTIDE SEQUENCE [LARGE SCALE GENOMIC DNA]</scope>
    <source>
        <strain evidence="4 5">NCTC12420</strain>
    </source>
</reference>
<dbReference type="GO" id="GO:0043684">
    <property type="term" value="C:type IV secretion system complex"/>
    <property type="evidence" value="ECO:0007669"/>
    <property type="project" value="UniProtKB-UniRule"/>
</dbReference>
<dbReference type="GO" id="GO:0005524">
    <property type="term" value="F:ATP binding"/>
    <property type="evidence" value="ECO:0007669"/>
    <property type="project" value="UniProtKB-UniRule"/>
</dbReference>
<evidence type="ECO:0000313" key="5">
    <source>
        <dbReference type="Proteomes" id="UP000254220"/>
    </source>
</evidence>
<evidence type="ECO:0000259" key="3">
    <source>
        <dbReference type="Pfam" id="PF00437"/>
    </source>
</evidence>
<dbReference type="Pfam" id="PF00437">
    <property type="entry name" value="T2SSE"/>
    <property type="match status" value="1"/>
</dbReference>
<dbReference type="RefSeq" id="WP_079777053.1">
    <property type="nucleotide sequence ID" value="NZ_DADWZK010000037.1"/>
</dbReference>
<evidence type="ECO:0000256" key="1">
    <source>
        <dbReference type="ARBA" id="ARBA00006611"/>
    </source>
</evidence>
<keyword evidence="2" id="KW-0067">ATP-binding</keyword>
<dbReference type="InterPro" id="IPR027417">
    <property type="entry name" value="P-loop_NTPase"/>
</dbReference>
<sequence length="344" mass="38509">MSEYVEIEEEESTLAIELKAISKYMNIPGTNDVHINKPGEVITQGSYGKKFHEAPEVTYDWCYGISRLIANHSYQNVDEEKPLLGATLPDGQRIQVVIPPATTPGCVAIAIRIPSPVFFTMDELEAQGGFDNVSINEDSLDEDEKKLLELKEQQKIKEFIQLAVKAKKTIICSGATSAGKTTYSKAFIECIPEDERLICIEDAPELEFRKHKDVVRLFYSRGEQGLAKVTVKELIEVVLRLNPDRVLLSELRGEEAFYFLRNVNSGHPGTITTVHANSPLLAFNQLALYVKESRAGANLSTEDIKSMLIASVDVILQFKYIPGVGRKVTGIYYDPVKQRQLITR</sequence>
<protein>
    <recommendedName>
        <fullName evidence="2">Type IV secretion system protein</fullName>
    </recommendedName>
</protein>
<organism evidence="4 5">
    <name type="scientific">Salmonella enterica subsp. indica</name>
    <dbReference type="NCBI Taxonomy" id="59207"/>
    <lineage>
        <taxon>Bacteria</taxon>
        <taxon>Pseudomonadati</taxon>
        <taxon>Pseudomonadota</taxon>
        <taxon>Gammaproteobacteria</taxon>
        <taxon>Enterobacterales</taxon>
        <taxon>Enterobacteriaceae</taxon>
        <taxon>Salmonella</taxon>
    </lineage>
</organism>
<dbReference type="GO" id="GO:0016887">
    <property type="term" value="F:ATP hydrolysis activity"/>
    <property type="evidence" value="ECO:0007669"/>
    <property type="project" value="InterPro"/>
</dbReference>
<dbReference type="PANTHER" id="PTHR30486:SF6">
    <property type="entry name" value="TYPE IV PILUS RETRACTATION ATPASE PILT"/>
    <property type="match status" value="1"/>
</dbReference>
<comment type="similarity">
    <text evidence="1 2">Belongs to the GSP E family.</text>
</comment>
<proteinExistence type="inferred from homology"/>
<dbReference type="Proteomes" id="UP000254220">
    <property type="component" value="Unassembled WGS sequence"/>
</dbReference>
<dbReference type="InterPro" id="IPR014155">
    <property type="entry name" value="VirB11"/>
</dbReference>
<keyword evidence="2" id="KW-0547">Nucleotide-binding</keyword>
<gene>
    <name evidence="4" type="ORF">NCTC12420_05180</name>
</gene>
<feature type="domain" description="Bacterial type II secretion system protein E" evidence="3">
    <location>
        <begin position="149"/>
        <end position="316"/>
    </location>
</feature>
<dbReference type="Gene3D" id="3.40.50.300">
    <property type="entry name" value="P-loop containing nucleotide triphosphate hydrolases"/>
    <property type="match status" value="1"/>
</dbReference>
<evidence type="ECO:0000313" key="4">
    <source>
        <dbReference type="EMBL" id="SUI48948.1"/>
    </source>
</evidence>
<dbReference type="InterPro" id="IPR001482">
    <property type="entry name" value="T2SS/T4SS_dom"/>
</dbReference>
<dbReference type="EMBL" id="UGYB01000005">
    <property type="protein sequence ID" value="SUI48948.1"/>
    <property type="molecule type" value="Genomic_DNA"/>
</dbReference>
<evidence type="ECO:0000256" key="2">
    <source>
        <dbReference type="RuleBase" id="RU366071"/>
    </source>
</evidence>